<comment type="similarity">
    <text evidence="1">Belongs to the class-IV pyridoxal-phosphate-dependent aminotransferase family.</text>
</comment>
<dbReference type="GO" id="GO:0046394">
    <property type="term" value="P:carboxylic acid biosynthetic process"/>
    <property type="evidence" value="ECO:0007669"/>
    <property type="project" value="UniProtKB-ARBA"/>
</dbReference>
<dbReference type="InterPro" id="IPR043132">
    <property type="entry name" value="BCAT-like_C"/>
</dbReference>
<proteinExistence type="inferred from homology"/>
<dbReference type="InterPro" id="IPR036038">
    <property type="entry name" value="Aminotransferase-like"/>
</dbReference>
<name>A0A1T4TZ01_9BACT</name>
<dbReference type="SUPFAM" id="SSF56752">
    <property type="entry name" value="D-aminoacid aminotransferase-like PLP-dependent enzymes"/>
    <property type="match status" value="1"/>
</dbReference>
<dbReference type="PANTHER" id="PTHR42743">
    <property type="entry name" value="AMINO-ACID AMINOTRANSFERASE"/>
    <property type="match status" value="1"/>
</dbReference>
<sequence length="268" mass="30224">MDNTFVQELDKKPLSTADMPGLMALQYGHFTAMQVRSRKVKGLRLHLERLSRSSDQLFGCHLPDQHILDCLHHITHDRENCSLRVNIFTTAFGQTIIRENDLQVLITKTPAVQPSTQPLKVKSARFKRLLPEIKHGGIVTGILAYRRQAMAAGFDDVLYVDEQQHISEGSIWNVGFYDGQSIVLPATPALPGIMVQLLSDSLWGNGVAVVHRNISLAQLYEYKNAFYTNSVNHRGMITQIDQQIFDRSQGTLADILEQAYEAVPWDNL</sequence>
<dbReference type="Pfam" id="PF01063">
    <property type="entry name" value="Aminotran_4"/>
    <property type="match status" value="1"/>
</dbReference>
<dbReference type="NCBIfam" id="NF006734">
    <property type="entry name" value="PRK09266.1"/>
    <property type="match status" value="1"/>
</dbReference>
<evidence type="ECO:0000256" key="1">
    <source>
        <dbReference type="ARBA" id="ARBA00009320"/>
    </source>
</evidence>
<dbReference type="GO" id="GO:0016829">
    <property type="term" value="F:lyase activity"/>
    <property type="evidence" value="ECO:0007669"/>
    <property type="project" value="UniProtKB-KW"/>
</dbReference>
<keyword evidence="2" id="KW-0456">Lyase</keyword>
<dbReference type="AlphaFoldDB" id="A0A1T4TZ01"/>
<dbReference type="STRING" id="634771.SAMN04488128_10776"/>
<dbReference type="PANTHER" id="PTHR42743:SF13">
    <property type="entry name" value="P-LOOP CONTAINING NUCLEOSIDE TRIPHOSPHATE HYDROLASE PROTEIN"/>
    <property type="match status" value="1"/>
</dbReference>
<evidence type="ECO:0000313" key="2">
    <source>
        <dbReference type="EMBL" id="SKA45697.1"/>
    </source>
</evidence>
<dbReference type="GO" id="GO:0008483">
    <property type="term" value="F:transaminase activity"/>
    <property type="evidence" value="ECO:0007669"/>
    <property type="project" value="UniProtKB-KW"/>
</dbReference>
<dbReference type="InterPro" id="IPR050571">
    <property type="entry name" value="Class-IV_PLP-Dep_Aminotrnsfr"/>
</dbReference>
<evidence type="ECO:0000313" key="3">
    <source>
        <dbReference type="Proteomes" id="UP000190367"/>
    </source>
</evidence>
<dbReference type="Proteomes" id="UP000190367">
    <property type="component" value="Unassembled WGS sequence"/>
</dbReference>
<gene>
    <name evidence="2" type="ORF">SAMN04488128_10776</name>
</gene>
<protein>
    <submittedName>
        <fullName evidence="2">Branched-chain amino acid aminotransferase/4-amino-4-deoxychorismate lyase</fullName>
    </submittedName>
</protein>
<keyword evidence="3" id="KW-1185">Reference proteome</keyword>
<dbReference type="RefSeq" id="WP_078672911.1">
    <property type="nucleotide sequence ID" value="NZ_FUWZ01000007.1"/>
</dbReference>
<dbReference type="InterPro" id="IPR001544">
    <property type="entry name" value="Aminotrans_IV"/>
</dbReference>
<organism evidence="2 3">
    <name type="scientific">Chitinophaga eiseniae</name>
    <dbReference type="NCBI Taxonomy" id="634771"/>
    <lineage>
        <taxon>Bacteria</taxon>
        <taxon>Pseudomonadati</taxon>
        <taxon>Bacteroidota</taxon>
        <taxon>Chitinophagia</taxon>
        <taxon>Chitinophagales</taxon>
        <taxon>Chitinophagaceae</taxon>
        <taxon>Chitinophaga</taxon>
    </lineage>
</organism>
<dbReference type="Gene3D" id="3.20.10.10">
    <property type="entry name" value="D-amino Acid Aminotransferase, subunit A, domain 2"/>
    <property type="match status" value="1"/>
</dbReference>
<dbReference type="OrthoDB" id="8912228at2"/>
<keyword evidence="2" id="KW-0808">Transferase</keyword>
<reference evidence="3" key="1">
    <citation type="submission" date="2017-02" db="EMBL/GenBank/DDBJ databases">
        <authorList>
            <person name="Varghese N."/>
            <person name="Submissions S."/>
        </authorList>
    </citation>
    <scope>NUCLEOTIDE SEQUENCE [LARGE SCALE GENOMIC DNA]</scope>
    <source>
        <strain evidence="3">DSM 22224</strain>
    </source>
</reference>
<dbReference type="EMBL" id="FUWZ01000007">
    <property type="protein sequence ID" value="SKA45697.1"/>
    <property type="molecule type" value="Genomic_DNA"/>
</dbReference>
<keyword evidence="2" id="KW-0032">Aminotransferase</keyword>
<accession>A0A1T4TZ01</accession>